<reference evidence="1 2" key="1">
    <citation type="submission" date="2018-11" db="EMBL/GenBank/DDBJ databases">
        <title>Aureibaculum marinum gen. nov., sp. nov., a member of the family Flavobacteriaceae isolated from the Bohai Sea.</title>
        <authorList>
            <person name="Ji X."/>
        </authorList>
    </citation>
    <scope>NUCLEOTIDE SEQUENCE [LARGE SCALE GENOMIC DNA]</scope>
    <source>
        <strain evidence="1 2">BH-SD17</strain>
    </source>
</reference>
<comment type="caution">
    <text evidence="1">The sequence shown here is derived from an EMBL/GenBank/DDBJ whole genome shotgun (WGS) entry which is preliminary data.</text>
</comment>
<organism evidence="1 2">
    <name type="scientific">Aureibaculum marinum</name>
    <dbReference type="NCBI Taxonomy" id="2487930"/>
    <lineage>
        <taxon>Bacteria</taxon>
        <taxon>Pseudomonadati</taxon>
        <taxon>Bacteroidota</taxon>
        <taxon>Flavobacteriia</taxon>
        <taxon>Flavobacteriales</taxon>
        <taxon>Flavobacteriaceae</taxon>
        <taxon>Aureibaculum</taxon>
    </lineage>
</organism>
<dbReference type="OrthoDB" id="9804126at2"/>
<evidence type="ECO:0000313" key="1">
    <source>
        <dbReference type="EMBL" id="RPD93448.1"/>
    </source>
</evidence>
<accession>A0A3N4NFC3</accession>
<gene>
    <name evidence="1" type="ORF">EGM88_13170</name>
</gene>
<proteinExistence type="predicted"/>
<dbReference type="RefSeq" id="WP_123898886.1">
    <property type="nucleotide sequence ID" value="NZ_RPFJ01000030.1"/>
</dbReference>
<dbReference type="Proteomes" id="UP000270856">
    <property type="component" value="Unassembled WGS sequence"/>
</dbReference>
<dbReference type="AlphaFoldDB" id="A0A3N4NFC3"/>
<dbReference type="EMBL" id="RPFJ01000030">
    <property type="protein sequence ID" value="RPD93448.1"/>
    <property type="molecule type" value="Genomic_DNA"/>
</dbReference>
<evidence type="ECO:0000313" key="2">
    <source>
        <dbReference type="Proteomes" id="UP000270856"/>
    </source>
</evidence>
<name>A0A3N4NFC3_9FLAO</name>
<sequence length="186" mass="21084">MISIQQLYQQSLDKTRVVIVVPTIENNIMAMLRHVLEYHDKDVDYVLPNGKSISTEDNEFVLIEATKNANDFKANIALIVDVNPELNTTTFIDSITDGGMLVYNQDVASLKLIVEANTHTIKKYSYAAPNYTIENELHFLETNEGKLPIQISEKIDLENLFGIKWLCQHLGIDEDAFYEAIGTFEA</sequence>
<protein>
    <submittedName>
        <fullName evidence="1">Uncharacterized protein</fullName>
    </submittedName>
</protein>
<keyword evidence="2" id="KW-1185">Reference proteome</keyword>